<evidence type="ECO:0000313" key="1">
    <source>
        <dbReference type="EMBL" id="OJA09887.1"/>
    </source>
</evidence>
<feature type="non-terminal residue" evidence="1">
    <location>
        <position position="81"/>
    </location>
</feature>
<evidence type="ECO:0000313" key="2">
    <source>
        <dbReference type="Proteomes" id="UP000183567"/>
    </source>
</evidence>
<dbReference type="EMBL" id="LVVM01005728">
    <property type="protein sequence ID" value="OJA09887.1"/>
    <property type="molecule type" value="Genomic_DNA"/>
</dbReference>
<proteinExistence type="predicted"/>
<reference evidence="1 2" key="1">
    <citation type="submission" date="2016-03" db="EMBL/GenBank/DDBJ databases">
        <title>Comparative genomics of the ectomycorrhizal sister species Rhizopogon vinicolor and Rhizopogon vesiculosus (Basidiomycota: Boletales) reveals a divergence of the mating type B locus.</title>
        <authorList>
            <person name="Mujic A.B."/>
            <person name="Kuo A."/>
            <person name="Tritt A."/>
            <person name="Lipzen A."/>
            <person name="Chen C."/>
            <person name="Johnson J."/>
            <person name="Sharma A."/>
            <person name="Barry K."/>
            <person name="Grigoriev I.V."/>
            <person name="Spatafora J.W."/>
        </authorList>
    </citation>
    <scope>NUCLEOTIDE SEQUENCE [LARGE SCALE GENOMIC DNA]</scope>
    <source>
        <strain evidence="1 2">AM-OR11-056</strain>
    </source>
</reference>
<keyword evidence="2" id="KW-1185">Reference proteome</keyword>
<comment type="caution">
    <text evidence="1">The sequence shown here is derived from an EMBL/GenBank/DDBJ whole genome shotgun (WGS) entry which is preliminary data.</text>
</comment>
<dbReference type="AlphaFoldDB" id="A0A1J8PMZ4"/>
<name>A0A1J8PMZ4_9AGAM</name>
<gene>
    <name evidence="1" type="ORF">AZE42_13851</name>
</gene>
<protein>
    <submittedName>
        <fullName evidence="1">Uncharacterized protein</fullName>
    </submittedName>
</protein>
<organism evidence="1 2">
    <name type="scientific">Rhizopogon vesiculosus</name>
    <dbReference type="NCBI Taxonomy" id="180088"/>
    <lineage>
        <taxon>Eukaryota</taxon>
        <taxon>Fungi</taxon>
        <taxon>Dikarya</taxon>
        <taxon>Basidiomycota</taxon>
        <taxon>Agaricomycotina</taxon>
        <taxon>Agaricomycetes</taxon>
        <taxon>Agaricomycetidae</taxon>
        <taxon>Boletales</taxon>
        <taxon>Suillineae</taxon>
        <taxon>Rhizopogonaceae</taxon>
        <taxon>Rhizopogon</taxon>
    </lineage>
</organism>
<dbReference type="Proteomes" id="UP000183567">
    <property type="component" value="Unassembled WGS sequence"/>
</dbReference>
<sequence>MSDSQFPTGNTVYLIQNSKHENRYASVYHEEGKNLYGREQSSEYYQQFLLMYANNDDMAKGICTLTESQHQDSVGVAIVKA</sequence>
<accession>A0A1J8PMZ4</accession>